<dbReference type="NCBIfam" id="TIGR00810">
    <property type="entry name" value="secG"/>
    <property type="match status" value="1"/>
</dbReference>
<evidence type="ECO:0000256" key="11">
    <source>
        <dbReference type="RuleBase" id="RU365087"/>
    </source>
</evidence>
<dbReference type="GO" id="GO:0005886">
    <property type="term" value="C:plasma membrane"/>
    <property type="evidence" value="ECO:0007669"/>
    <property type="project" value="UniProtKB-SubCell"/>
</dbReference>
<feature type="region of interest" description="Disordered" evidence="12">
    <location>
        <begin position="87"/>
        <end position="118"/>
    </location>
</feature>
<gene>
    <name evidence="13" type="ORF">OM33_08350</name>
</gene>
<protein>
    <recommendedName>
        <fullName evidence="3 11">Protein-export membrane protein SecG</fullName>
    </recommendedName>
</protein>
<dbReference type="GO" id="GO:0065002">
    <property type="term" value="P:intracellular protein transmembrane transport"/>
    <property type="evidence" value="ECO:0007669"/>
    <property type="project" value="TreeGrafter"/>
</dbReference>
<keyword evidence="10 11" id="KW-0472">Membrane</keyword>
<evidence type="ECO:0000256" key="5">
    <source>
        <dbReference type="ARBA" id="ARBA00022475"/>
    </source>
</evidence>
<keyword evidence="6 11" id="KW-0812">Transmembrane</keyword>
<evidence type="ECO:0000256" key="12">
    <source>
        <dbReference type="SAM" id="MobiDB-lite"/>
    </source>
</evidence>
<dbReference type="InterPro" id="IPR004692">
    <property type="entry name" value="SecG"/>
</dbReference>
<organism evidence="13 14">
    <name type="scientific">Pseudoalteromonas piratica</name>
    <dbReference type="NCBI Taxonomy" id="1348114"/>
    <lineage>
        <taxon>Bacteria</taxon>
        <taxon>Pseudomonadati</taxon>
        <taxon>Pseudomonadota</taxon>
        <taxon>Gammaproteobacteria</taxon>
        <taxon>Alteromonadales</taxon>
        <taxon>Pseudoalteromonadaceae</taxon>
        <taxon>Pseudoalteromonas</taxon>
    </lineage>
</organism>
<dbReference type="RefSeq" id="WP_038640801.1">
    <property type="nucleotide sequence ID" value="NZ_CP009888.1"/>
</dbReference>
<dbReference type="OrthoDB" id="9813947at2"/>
<feature type="transmembrane region" description="Helical" evidence="11">
    <location>
        <begin position="56"/>
        <end position="75"/>
    </location>
</feature>
<dbReference type="GO" id="GO:0043952">
    <property type="term" value="P:protein transport by the Sec complex"/>
    <property type="evidence" value="ECO:0007669"/>
    <property type="project" value="TreeGrafter"/>
</dbReference>
<accession>A0A0A7EEY3</accession>
<comment type="subcellular location">
    <subcellularLocation>
        <location evidence="1 11">Cell membrane</location>
        <topology evidence="1 11">Multi-pass membrane protein</topology>
    </subcellularLocation>
</comment>
<comment type="function">
    <text evidence="11">Involved in protein export. Participates in an early event of protein translocation.</text>
</comment>
<dbReference type="EMBL" id="CP009888">
    <property type="protein sequence ID" value="AIY65169.1"/>
    <property type="molecule type" value="Genomic_DNA"/>
</dbReference>
<dbReference type="GO" id="GO:0015450">
    <property type="term" value="F:protein-transporting ATPase activity"/>
    <property type="evidence" value="ECO:0007669"/>
    <property type="project" value="UniProtKB-UniRule"/>
</dbReference>
<dbReference type="PRINTS" id="PR01651">
    <property type="entry name" value="SECGEXPORT"/>
</dbReference>
<dbReference type="Pfam" id="PF03840">
    <property type="entry name" value="SecG"/>
    <property type="match status" value="1"/>
</dbReference>
<dbReference type="PANTHER" id="PTHR34182">
    <property type="entry name" value="PROTEIN-EXPORT MEMBRANE PROTEIN SECG"/>
    <property type="match status" value="1"/>
</dbReference>
<dbReference type="AlphaFoldDB" id="A0A0A7EEY3"/>
<evidence type="ECO:0000313" key="14">
    <source>
        <dbReference type="Proteomes" id="UP000030341"/>
    </source>
</evidence>
<evidence type="ECO:0000256" key="3">
    <source>
        <dbReference type="ARBA" id="ARBA00017876"/>
    </source>
</evidence>
<keyword evidence="8 11" id="KW-1133">Transmembrane helix</keyword>
<dbReference type="eggNOG" id="COG1314">
    <property type="taxonomic scope" value="Bacteria"/>
</dbReference>
<evidence type="ECO:0000256" key="9">
    <source>
        <dbReference type="ARBA" id="ARBA00023010"/>
    </source>
</evidence>
<dbReference type="HOGENOM" id="CLU_094156_2_2_6"/>
<reference evidence="13 14" key="1">
    <citation type="submission" date="2014-11" db="EMBL/GenBank/DDBJ databases">
        <title>Complete Genome Sequence of Pseudoalteromonas sp. Strain OCN003 Isolated from Kaneohe Bay, Oahu, Hawaii.</title>
        <authorList>
            <person name="Beurmann S."/>
            <person name="Videau P."/>
            <person name="Ushijima B."/>
            <person name="Smith A.M."/>
            <person name="Aeby G.S."/>
            <person name="Callahan S.M."/>
            <person name="Belcaid M."/>
        </authorList>
    </citation>
    <scope>NUCLEOTIDE SEQUENCE [LARGE SCALE GENOMIC DNA]</scope>
    <source>
        <strain evidence="13 14">OCN003</strain>
    </source>
</reference>
<keyword evidence="14" id="KW-1185">Reference proteome</keyword>
<keyword evidence="4 11" id="KW-0813">Transport</keyword>
<evidence type="ECO:0000256" key="8">
    <source>
        <dbReference type="ARBA" id="ARBA00022989"/>
    </source>
</evidence>
<keyword evidence="7 11" id="KW-0653">Protein transport</keyword>
<evidence type="ECO:0000313" key="13">
    <source>
        <dbReference type="EMBL" id="AIY65169.1"/>
    </source>
</evidence>
<dbReference type="GO" id="GO:0009306">
    <property type="term" value="P:protein secretion"/>
    <property type="evidence" value="ECO:0007669"/>
    <property type="project" value="UniProtKB-UniRule"/>
</dbReference>
<evidence type="ECO:0000256" key="10">
    <source>
        <dbReference type="ARBA" id="ARBA00023136"/>
    </source>
</evidence>
<evidence type="ECO:0000256" key="1">
    <source>
        <dbReference type="ARBA" id="ARBA00004651"/>
    </source>
</evidence>
<keyword evidence="5 11" id="KW-1003">Cell membrane</keyword>
<dbReference type="Proteomes" id="UP000030341">
    <property type="component" value="Chromosome 1"/>
</dbReference>
<dbReference type="PANTHER" id="PTHR34182:SF1">
    <property type="entry name" value="PROTEIN-EXPORT MEMBRANE PROTEIN SECG"/>
    <property type="match status" value="1"/>
</dbReference>
<evidence type="ECO:0000256" key="6">
    <source>
        <dbReference type="ARBA" id="ARBA00022692"/>
    </source>
</evidence>
<keyword evidence="9 11" id="KW-0811">Translocation</keyword>
<comment type="caution">
    <text evidence="11">Lacks conserved residue(s) required for the propagation of feature annotation.</text>
</comment>
<comment type="similarity">
    <text evidence="2 11">Belongs to the SecG family.</text>
</comment>
<name>A0A0A7EEY3_9GAMM</name>
<evidence type="ECO:0000256" key="7">
    <source>
        <dbReference type="ARBA" id="ARBA00022927"/>
    </source>
</evidence>
<evidence type="ECO:0000256" key="4">
    <source>
        <dbReference type="ARBA" id="ARBA00022448"/>
    </source>
</evidence>
<dbReference type="STRING" id="1348114.OM33_08350"/>
<proteinExistence type="inferred from homology"/>
<evidence type="ECO:0000256" key="2">
    <source>
        <dbReference type="ARBA" id="ARBA00008445"/>
    </source>
</evidence>
<dbReference type="KEGG" id="pseo:OM33_08350"/>
<sequence length="118" mass="12206">MYEILLVVYLIVALALIGFVLIQQGKGADMGSSFGAGASATVFGSSGAGNFMTKTTTILATVFFIMSIVLGNLTAGQIKKTDEWSDLSSDAPAATTVVADPKDKDVPASQDKSNDVPN</sequence>